<dbReference type="PANTHER" id="PTHR46594:SF4">
    <property type="entry name" value="P-TYPE CATION-TRANSPORTING ATPASE"/>
    <property type="match status" value="1"/>
</dbReference>
<organism evidence="8 9">
    <name type="scientific">Paenisporosarcina cavernae</name>
    <dbReference type="NCBI Taxonomy" id="2320858"/>
    <lineage>
        <taxon>Bacteria</taxon>
        <taxon>Bacillati</taxon>
        <taxon>Bacillota</taxon>
        <taxon>Bacilli</taxon>
        <taxon>Bacillales</taxon>
        <taxon>Caryophanaceae</taxon>
        <taxon>Paenisporosarcina</taxon>
    </lineage>
</organism>
<dbReference type="Proteomes" id="UP000265725">
    <property type="component" value="Chromosome"/>
</dbReference>
<dbReference type="PROSITE" id="PS50846">
    <property type="entry name" value="HMA_2"/>
    <property type="match status" value="1"/>
</dbReference>
<evidence type="ECO:0000256" key="2">
    <source>
        <dbReference type="ARBA" id="ARBA00015313"/>
    </source>
</evidence>
<sequence length="71" mass="7775">MVDHVTLQVGGMTCNHCVNAIEKSVGNISGVDKVDVHLENGTVDVEFNKTVVEMRQITSAIEEQGYEIVDQ</sequence>
<dbReference type="GO" id="GO:0005507">
    <property type="term" value="F:copper ion binding"/>
    <property type="evidence" value="ECO:0007669"/>
    <property type="project" value="InterPro"/>
</dbReference>
<dbReference type="InterPro" id="IPR036163">
    <property type="entry name" value="HMA_dom_sf"/>
</dbReference>
<dbReference type="NCBIfam" id="NF033795">
    <property type="entry name" value="chaper_CopZ_Bs"/>
    <property type="match status" value="1"/>
</dbReference>
<dbReference type="PROSITE" id="PS01047">
    <property type="entry name" value="HMA_1"/>
    <property type="match status" value="1"/>
</dbReference>
<comment type="subcellular location">
    <subcellularLocation>
        <location evidence="1">Cytoplasm</location>
    </subcellularLocation>
</comment>
<keyword evidence="4" id="KW-0479">Metal-binding</keyword>
<dbReference type="InterPro" id="IPR006121">
    <property type="entry name" value="HMA_dom"/>
</dbReference>
<protein>
    <recommendedName>
        <fullName evidence="2">Copper chaperone CopZ</fullName>
    </recommendedName>
</protein>
<dbReference type="GO" id="GO:0005737">
    <property type="term" value="C:cytoplasm"/>
    <property type="evidence" value="ECO:0007669"/>
    <property type="project" value="UniProtKB-SubCell"/>
</dbReference>
<evidence type="ECO:0000313" key="8">
    <source>
        <dbReference type="EMBL" id="AYC30377.1"/>
    </source>
</evidence>
<dbReference type="FunFam" id="3.30.70.100:FF:000001">
    <property type="entry name" value="ATPase copper transporting beta"/>
    <property type="match status" value="1"/>
</dbReference>
<gene>
    <name evidence="8" type="ORF">D3873_11230</name>
</gene>
<dbReference type="KEGG" id="paek:D3873_11230"/>
<evidence type="ECO:0000313" key="9">
    <source>
        <dbReference type="Proteomes" id="UP000265725"/>
    </source>
</evidence>
<evidence type="ECO:0000256" key="6">
    <source>
        <dbReference type="ARBA" id="ARBA00023186"/>
    </source>
</evidence>
<keyword evidence="9" id="KW-1185">Reference proteome</keyword>
<keyword evidence="5" id="KW-0186">Copper</keyword>
<name>A0A385YWU5_9BACL</name>
<keyword evidence="3" id="KW-0963">Cytoplasm</keyword>
<dbReference type="PANTHER" id="PTHR46594">
    <property type="entry name" value="P-TYPE CATION-TRANSPORTING ATPASE"/>
    <property type="match status" value="1"/>
</dbReference>
<dbReference type="EMBL" id="CP032418">
    <property type="protein sequence ID" value="AYC30377.1"/>
    <property type="molecule type" value="Genomic_DNA"/>
</dbReference>
<evidence type="ECO:0000259" key="7">
    <source>
        <dbReference type="PROSITE" id="PS50846"/>
    </source>
</evidence>
<evidence type="ECO:0000256" key="4">
    <source>
        <dbReference type="ARBA" id="ARBA00022723"/>
    </source>
</evidence>
<dbReference type="Pfam" id="PF00403">
    <property type="entry name" value="HMA"/>
    <property type="match status" value="1"/>
</dbReference>
<reference evidence="9" key="1">
    <citation type="submission" date="2018-09" db="EMBL/GenBank/DDBJ databases">
        <authorList>
            <person name="Zhu H."/>
        </authorList>
    </citation>
    <scope>NUCLEOTIDE SEQUENCE [LARGE SCALE GENOMIC DNA]</scope>
    <source>
        <strain evidence="9">K2R23-3</strain>
    </source>
</reference>
<keyword evidence="6" id="KW-0143">Chaperone</keyword>
<evidence type="ECO:0000256" key="5">
    <source>
        <dbReference type="ARBA" id="ARBA00023008"/>
    </source>
</evidence>
<feature type="domain" description="HMA" evidence="7">
    <location>
        <begin position="3"/>
        <end position="69"/>
    </location>
</feature>
<dbReference type="OrthoDB" id="9813965at2"/>
<dbReference type="AlphaFoldDB" id="A0A385YWU5"/>
<evidence type="ECO:0000256" key="1">
    <source>
        <dbReference type="ARBA" id="ARBA00004496"/>
    </source>
</evidence>
<dbReference type="CDD" id="cd00371">
    <property type="entry name" value="HMA"/>
    <property type="match status" value="1"/>
</dbReference>
<dbReference type="PRINTS" id="PR00944">
    <property type="entry name" value="CUEXPORT"/>
</dbReference>
<proteinExistence type="predicted"/>
<dbReference type="InterPro" id="IPR000428">
    <property type="entry name" value="Cu-bd"/>
</dbReference>
<dbReference type="GO" id="GO:0006825">
    <property type="term" value="P:copper ion transport"/>
    <property type="evidence" value="ECO:0007669"/>
    <property type="project" value="InterPro"/>
</dbReference>
<accession>A0A385YWU5</accession>
<dbReference type="SUPFAM" id="SSF55008">
    <property type="entry name" value="HMA, heavy metal-associated domain"/>
    <property type="match status" value="1"/>
</dbReference>
<evidence type="ECO:0000256" key="3">
    <source>
        <dbReference type="ARBA" id="ARBA00022490"/>
    </source>
</evidence>
<dbReference type="InterPro" id="IPR017969">
    <property type="entry name" value="Heavy-metal-associated_CS"/>
</dbReference>
<dbReference type="Gene3D" id="3.30.70.100">
    <property type="match status" value="1"/>
</dbReference>
<dbReference type="InterPro" id="IPR006122">
    <property type="entry name" value="HMA_Cu_ion-bd"/>
</dbReference>
<dbReference type="RefSeq" id="WP_119884094.1">
    <property type="nucleotide sequence ID" value="NZ_CP032418.1"/>
</dbReference>
<dbReference type="NCBIfam" id="TIGR00003">
    <property type="entry name" value="copper ion binding protein"/>
    <property type="match status" value="1"/>
</dbReference>
<dbReference type="InterPro" id="IPR049740">
    <property type="entry name" value="CopZ"/>
</dbReference>